<dbReference type="AlphaFoldDB" id="A0AAE1HFN8"/>
<dbReference type="Pfam" id="PF12937">
    <property type="entry name" value="F-box-like"/>
    <property type="match status" value="1"/>
</dbReference>
<evidence type="ECO:0000259" key="1">
    <source>
        <dbReference type="PROSITE" id="PS50181"/>
    </source>
</evidence>
<dbReference type="Proteomes" id="UP001219518">
    <property type="component" value="Unassembled WGS sequence"/>
</dbReference>
<accession>A0AAE1HFN8</accession>
<dbReference type="SMART" id="SM00256">
    <property type="entry name" value="FBOX"/>
    <property type="match status" value="1"/>
</dbReference>
<comment type="caution">
    <text evidence="2">The sequence shown here is derived from an EMBL/GenBank/DDBJ whole genome shotgun (WGS) entry which is preliminary data.</text>
</comment>
<protein>
    <submittedName>
        <fullName evidence="2">F-box/WD repeat-containing protein 7</fullName>
    </submittedName>
</protein>
<evidence type="ECO:0000313" key="3">
    <source>
        <dbReference type="Proteomes" id="UP001219518"/>
    </source>
</evidence>
<evidence type="ECO:0000313" key="2">
    <source>
        <dbReference type="EMBL" id="KAK3920485.1"/>
    </source>
</evidence>
<dbReference type="InterPro" id="IPR001810">
    <property type="entry name" value="F-box_dom"/>
</dbReference>
<proteinExistence type="predicted"/>
<dbReference type="EMBL" id="JAHWGI010001006">
    <property type="protein sequence ID" value="KAK3920485.1"/>
    <property type="molecule type" value="Genomic_DNA"/>
</dbReference>
<gene>
    <name evidence="2" type="ORF">KUF71_009756</name>
</gene>
<dbReference type="SUPFAM" id="SSF50978">
    <property type="entry name" value="WD40 repeat-like"/>
    <property type="match status" value="1"/>
</dbReference>
<organism evidence="2 3">
    <name type="scientific">Frankliniella fusca</name>
    <dbReference type="NCBI Taxonomy" id="407009"/>
    <lineage>
        <taxon>Eukaryota</taxon>
        <taxon>Metazoa</taxon>
        <taxon>Ecdysozoa</taxon>
        <taxon>Arthropoda</taxon>
        <taxon>Hexapoda</taxon>
        <taxon>Insecta</taxon>
        <taxon>Pterygota</taxon>
        <taxon>Neoptera</taxon>
        <taxon>Paraneoptera</taxon>
        <taxon>Thysanoptera</taxon>
        <taxon>Terebrantia</taxon>
        <taxon>Thripoidea</taxon>
        <taxon>Thripidae</taxon>
        <taxon>Frankliniella</taxon>
    </lineage>
</organism>
<dbReference type="InterPro" id="IPR036047">
    <property type="entry name" value="F-box-like_dom_sf"/>
</dbReference>
<dbReference type="SUPFAM" id="SSF81383">
    <property type="entry name" value="F-box domain"/>
    <property type="match status" value="1"/>
</dbReference>
<sequence>MVEGTEFSLPSEILAGIFQFLPASDIISCTMVCLKWREEINRNKLWRSLCLQDKWVEEWDEPYEVKSVNVEGSRLSPPCPWYATYIRCAHLYDKWKSGSYVIQKMDESVIERHGTSWITSVDVNWIHIALGDVSGCVSIWKLKQEKPEFLQSFSCSFQNVAVNEIFLGDTPTSIAVMQVGLLQVFHKSDRGEYSLCLYKAMIEVPGLPPMPPISNVNEVFPWLLENWYLQECELKSVRELSSVIAFWGTLKSVTTLSLQPGAQLQTLNVPYTSYKVCGVALRPDDSDIIYVAIKQDLVGNVILVYSLCKNTCLEQLNDTSTIVKIYANFNIFVSVNEQGTVTVWDCLKEGKHHVLQPFQITSPNISLHLDRDSILYQTDNKVVSMECKANQAIRQINTLETEKSSNFLSTAIGNVCIFQNGEDIEIQDKAWKYCIKGVLEKDMTYDVWCCDQYIIFKDFCRPPITIWF</sequence>
<dbReference type="Gene3D" id="2.130.10.10">
    <property type="entry name" value="YVTN repeat-like/Quinoprotein amine dehydrogenase"/>
    <property type="match status" value="1"/>
</dbReference>
<dbReference type="PROSITE" id="PS50181">
    <property type="entry name" value="FBOX"/>
    <property type="match status" value="1"/>
</dbReference>
<dbReference type="Gene3D" id="1.20.1280.50">
    <property type="match status" value="1"/>
</dbReference>
<reference evidence="2" key="2">
    <citation type="journal article" date="2023" name="BMC Genomics">
        <title>Pest status, molecular evolution, and epigenetic factors derived from the genome assembly of Frankliniella fusca, a thysanopteran phytovirus vector.</title>
        <authorList>
            <person name="Catto M.A."/>
            <person name="Labadie P.E."/>
            <person name="Jacobson A.L."/>
            <person name="Kennedy G.G."/>
            <person name="Srinivasan R."/>
            <person name="Hunt B.G."/>
        </authorList>
    </citation>
    <scope>NUCLEOTIDE SEQUENCE</scope>
    <source>
        <strain evidence="2">PL_HMW_Pooled</strain>
    </source>
</reference>
<dbReference type="InterPro" id="IPR015943">
    <property type="entry name" value="WD40/YVTN_repeat-like_dom_sf"/>
</dbReference>
<keyword evidence="3" id="KW-1185">Reference proteome</keyword>
<reference evidence="2" key="1">
    <citation type="submission" date="2021-07" db="EMBL/GenBank/DDBJ databases">
        <authorList>
            <person name="Catto M.A."/>
            <person name="Jacobson A."/>
            <person name="Kennedy G."/>
            <person name="Labadie P."/>
            <person name="Hunt B.G."/>
            <person name="Srinivasan R."/>
        </authorList>
    </citation>
    <scope>NUCLEOTIDE SEQUENCE</scope>
    <source>
        <strain evidence="2">PL_HMW_Pooled</strain>
        <tissue evidence="2">Head</tissue>
    </source>
</reference>
<dbReference type="InterPro" id="IPR036322">
    <property type="entry name" value="WD40_repeat_dom_sf"/>
</dbReference>
<name>A0AAE1HFN8_9NEOP</name>
<feature type="domain" description="F-box" evidence="1">
    <location>
        <begin position="3"/>
        <end position="49"/>
    </location>
</feature>